<protein>
    <submittedName>
        <fullName evidence="2">Uncharacterized protein</fullName>
    </submittedName>
</protein>
<accession>A0ABR4LXJ9</accession>
<keyword evidence="3" id="KW-1185">Reference proteome</keyword>
<name>A0ABR4LXJ9_9EURO</name>
<proteinExistence type="predicted"/>
<feature type="compositionally biased region" description="Basic and acidic residues" evidence="1">
    <location>
        <begin position="37"/>
        <end position="65"/>
    </location>
</feature>
<evidence type="ECO:0000313" key="3">
    <source>
        <dbReference type="Proteomes" id="UP001610432"/>
    </source>
</evidence>
<dbReference type="RefSeq" id="XP_070887056.1">
    <property type="nucleotide sequence ID" value="XM_071035214.1"/>
</dbReference>
<reference evidence="2 3" key="1">
    <citation type="submission" date="2024-07" db="EMBL/GenBank/DDBJ databases">
        <title>Section-level genome sequencing and comparative genomics of Aspergillus sections Usti and Cavernicolus.</title>
        <authorList>
            <consortium name="Lawrence Berkeley National Laboratory"/>
            <person name="Nybo J.L."/>
            <person name="Vesth T.C."/>
            <person name="Theobald S."/>
            <person name="Frisvad J.C."/>
            <person name="Larsen T.O."/>
            <person name="Kjaerboelling I."/>
            <person name="Rothschild-Mancinelli K."/>
            <person name="Lyhne E.K."/>
            <person name="Kogle M.E."/>
            <person name="Barry K."/>
            <person name="Clum A."/>
            <person name="Na H."/>
            <person name="Ledsgaard L."/>
            <person name="Lin J."/>
            <person name="Lipzen A."/>
            <person name="Kuo A."/>
            <person name="Riley R."/>
            <person name="Mondo S."/>
            <person name="Labutti K."/>
            <person name="Haridas S."/>
            <person name="Pangalinan J."/>
            <person name="Salamov A.A."/>
            <person name="Simmons B.A."/>
            <person name="Magnuson J.K."/>
            <person name="Chen J."/>
            <person name="Drula E."/>
            <person name="Henrissat B."/>
            <person name="Wiebenga A."/>
            <person name="Lubbers R.J."/>
            <person name="Gomes A.C."/>
            <person name="Macurrencykelacurrency M.R."/>
            <person name="Stajich J."/>
            <person name="Grigoriev I.V."/>
            <person name="Mortensen U.H."/>
            <person name="De Vries R.P."/>
            <person name="Baker S.E."/>
            <person name="Andersen M.R."/>
        </authorList>
    </citation>
    <scope>NUCLEOTIDE SEQUENCE [LARGE SCALE GENOMIC DNA]</scope>
    <source>
        <strain evidence="2 3">CBS 449.75</strain>
    </source>
</reference>
<dbReference type="EMBL" id="JBFXLQ010000015">
    <property type="protein sequence ID" value="KAL2868077.1"/>
    <property type="molecule type" value="Genomic_DNA"/>
</dbReference>
<organism evidence="2 3">
    <name type="scientific">Aspergillus lucknowensis</name>
    <dbReference type="NCBI Taxonomy" id="176173"/>
    <lineage>
        <taxon>Eukaryota</taxon>
        <taxon>Fungi</taxon>
        <taxon>Dikarya</taxon>
        <taxon>Ascomycota</taxon>
        <taxon>Pezizomycotina</taxon>
        <taxon>Eurotiomycetes</taxon>
        <taxon>Eurotiomycetidae</taxon>
        <taxon>Eurotiales</taxon>
        <taxon>Aspergillaceae</taxon>
        <taxon>Aspergillus</taxon>
        <taxon>Aspergillus subgen. Nidulantes</taxon>
    </lineage>
</organism>
<dbReference type="Proteomes" id="UP001610432">
    <property type="component" value="Unassembled WGS sequence"/>
</dbReference>
<comment type="caution">
    <text evidence="2">The sequence shown here is derived from an EMBL/GenBank/DDBJ whole genome shotgun (WGS) entry which is preliminary data.</text>
</comment>
<evidence type="ECO:0000313" key="2">
    <source>
        <dbReference type="EMBL" id="KAL2868077.1"/>
    </source>
</evidence>
<feature type="region of interest" description="Disordered" evidence="1">
    <location>
        <begin position="1"/>
        <end position="100"/>
    </location>
</feature>
<dbReference type="GeneID" id="98150286"/>
<gene>
    <name evidence="2" type="ORF">BJX67DRAFT_60395</name>
</gene>
<sequence>MRPDRENQVGIPGGDSRSTLASETEFSGNKARKRKELKGTAEGDWAESLKPRNSKAHDKEKEKSALLRTFSNGQKEEKGGEPQPQAPRSGDAPVPPVARAAFGERDSFHMNLGLVWARRNWPCKRHARGLVQIRTQLEPCDGLREKLLSFV</sequence>
<feature type="compositionally biased region" description="Polar residues" evidence="1">
    <location>
        <begin position="16"/>
        <end position="27"/>
    </location>
</feature>
<evidence type="ECO:0000256" key="1">
    <source>
        <dbReference type="SAM" id="MobiDB-lite"/>
    </source>
</evidence>